<dbReference type="EMBL" id="KZ851981">
    <property type="protein sequence ID" value="RDH14111.1"/>
    <property type="molecule type" value="Genomic_DNA"/>
</dbReference>
<name>A0A370BLY8_ASPNG</name>
<reference evidence="1 2" key="1">
    <citation type="submission" date="2018-07" db="EMBL/GenBank/DDBJ databases">
        <title>Section-level genome sequencing of Aspergillus section Nigri to investigate inter- and intra-species variation.</title>
        <authorList>
            <consortium name="DOE Joint Genome Institute"/>
            <person name="Vesth T.C."/>
            <person name="Nybo J.L."/>
            <person name="Theobald S."/>
            <person name="Frisvad J.C."/>
            <person name="Larsen T.O."/>
            <person name="Nielsen K.F."/>
            <person name="Hoof J.B."/>
            <person name="Brandl J."/>
            <person name="Salamov A."/>
            <person name="Riley R."/>
            <person name="Gladden J.M."/>
            <person name="Phatale P."/>
            <person name="Nielsen M.T."/>
            <person name="Lyhne E.K."/>
            <person name="Kogle M.E."/>
            <person name="Strasser K."/>
            <person name="McDonnell E."/>
            <person name="Barry K."/>
            <person name="Clum A."/>
            <person name="Chen C."/>
            <person name="Nolan M."/>
            <person name="Sandor L."/>
            <person name="Kuo A."/>
            <person name="Lipzen A."/>
            <person name="Hainaut M."/>
            <person name="Drula E."/>
            <person name="Tsang A."/>
            <person name="Magnuson J.K."/>
            <person name="Henrissat B."/>
            <person name="Wiebenga A."/>
            <person name="Simmons B.A."/>
            <person name="Makela M.R."/>
            <person name="De vries R.P."/>
            <person name="Grigoriev I.V."/>
            <person name="Mortensen U.H."/>
            <person name="Baker S.E."/>
            <person name="Andersen M.R."/>
        </authorList>
    </citation>
    <scope>NUCLEOTIDE SEQUENCE [LARGE SCALE GENOMIC DNA]</scope>
    <source>
        <strain evidence="1 2">ATCC 13496</strain>
    </source>
</reference>
<dbReference type="AlphaFoldDB" id="A0A370BLY8"/>
<dbReference type="Proteomes" id="UP000253845">
    <property type="component" value="Unassembled WGS sequence"/>
</dbReference>
<sequence length="278" mass="31451">MASQNQRYQQASDILQPMCKTNIMDSYNITGVTLAKTPPVTTHQWLQLGDDDPMFLGAKALQERYRLDTNCYKNNVRLAAGYRHMPVVLLQNPYKNHDKDFQDIFTPDSALTWTRNILEEIGLDIEHDVPVFDICPMISDDWARMKARTGQLSELRQAIKDAYDLTAQYLEALQPSTVVVLQCATNPCSVKKHAVLSSVEHPVAQVFCSSMAEAMQKRSRIVRFMQREVRLVPGFHPSRITHETDPATKRLLAATLRDILSAVYVPYAQQINGSANAN</sequence>
<evidence type="ECO:0000313" key="1">
    <source>
        <dbReference type="EMBL" id="RDH14111.1"/>
    </source>
</evidence>
<proteinExistence type="predicted"/>
<evidence type="ECO:0008006" key="3">
    <source>
        <dbReference type="Google" id="ProtNLM"/>
    </source>
</evidence>
<accession>A0A370BLY8</accession>
<dbReference type="VEuPathDB" id="FungiDB:M747DRAFT_364351"/>
<gene>
    <name evidence="1" type="ORF">M747DRAFT_364351</name>
</gene>
<organism evidence="1 2">
    <name type="scientific">Aspergillus niger ATCC 13496</name>
    <dbReference type="NCBI Taxonomy" id="1353008"/>
    <lineage>
        <taxon>Eukaryota</taxon>
        <taxon>Fungi</taxon>
        <taxon>Dikarya</taxon>
        <taxon>Ascomycota</taxon>
        <taxon>Pezizomycotina</taxon>
        <taxon>Eurotiomycetes</taxon>
        <taxon>Eurotiomycetidae</taxon>
        <taxon>Eurotiales</taxon>
        <taxon>Aspergillaceae</taxon>
        <taxon>Aspergillus</taxon>
        <taxon>Aspergillus subgen. Circumdati</taxon>
    </lineage>
</organism>
<evidence type="ECO:0000313" key="2">
    <source>
        <dbReference type="Proteomes" id="UP000253845"/>
    </source>
</evidence>
<protein>
    <recommendedName>
        <fullName evidence="3">Uracil-DNA glycosylase-like domain-containing protein</fullName>
    </recommendedName>
</protein>